<feature type="non-terminal residue" evidence="3">
    <location>
        <position position="1"/>
    </location>
</feature>
<dbReference type="Proteomes" id="UP000708208">
    <property type="component" value="Unassembled WGS sequence"/>
</dbReference>
<reference evidence="3" key="1">
    <citation type="submission" date="2021-06" db="EMBL/GenBank/DDBJ databases">
        <authorList>
            <person name="Hodson N. C."/>
            <person name="Mongue J. A."/>
            <person name="Jaron S. K."/>
        </authorList>
    </citation>
    <scope>NUCLEOTIDE SEQUENCE</scope>
</reference>
<dbReference type="PANTHER" id="PTHR45641:SF19">
    <property type="entry name" value="NEPHROCYSTIN-3"/>
    <property type="match status" value="1"/>
</dbReference>
<dbReference type="AlphaFoldDB" id="A0A8J2JAV8"/>
<evidence type="ECO:0000313" key="4">
    <source>
        <dbReference type="Proteomes" id="UP000708208"/>
    </source>
</evidence>
<comment type="caution">
    <text evidence="3">The sequence shown here is derived from an EMBL/GenBank/DDBJ whole genome shotgun (WGS) entry which is preliminary data.</text>
</comment>
<dbReference type="PANTHER" id="PTHR45641">
    <property type="entry name" value="TETRATRICOPEPTIDE REPEAT PROTEIN (AFU_ORTHOLOGUE AFUA_6G03870)"/>
    <property type="match status" value="1"/>
</dbReference>
<keyword evidence="2" id="KW-0802">TPR repeat</keyword>
<dbReference type="EMBL" id="CAJVCH010035897">
    <property type="protein sequence ID" value="CAG7716096.1"/>
    <property type="molecule type" value="Genomic_DNA"/>
</dbReference>
<gene>
    <name evidence="3" type="ORF">AFUS01_LOCUS5625</name>
</gene>
<dbReference type="OrthoDB" id="6022389at2759"/>
<keyword evidence="1" id="KW-0677">Repeat</keyword>
<organism evidence="3 4">
    <name type="scientific">Allacma fusca</name>
    <dbReference type="NCBI Taxonomy" id="39272"/>
    <lineage>
        <taxon>Eukaryota</taxon>
        <taxon>Metazoa</taxon>
        <taxon>Ecdysozoa</taxon>
        <taxon>Arthropoda</taxon>
        <taxon>Hexapoda</taxon>
        <taxon>Collembola</taxon>
        <taxon>Symphypleona</taxon>
        <taxon>Sminthuridae</taxon>
        <taxon>Allacma</taxon>
    </lineage>
</organism>
<name>A0A8J2JAV8_9HEXA</name>
<sequence>ISERIFKFELATLGGTHRDTLNSQEATADALCSLRRYPEAEQVYHEVYIARQDIGGKASKQALMTAYSLANVYSKQGRVRDALELYSESDLIAGKRKSNVMLDLISNLLKHCEIAKLHLKVGEFKEANSLASDVVDQRLRMVGLDNEETLKARHIKGCALSGLKRWVDADKELRIVVKLGSEILGKAHPMVLLASRDLARVKIHWGKVQDAHKIYVELLEVQLKNFTLDHETTIGIMREMAEVLMSMRRFNMALLMYMQAQIFASSFLPETHIEKENCEADVAAVFVKILPI</sequence>
<evidence type="ECO:0000313" key="3">
    <source>
        <dbReference type="EMBL" id="CAG7716096.1"/>
    </source>
</evidence>
<proteinExistence type="predicted"/>
<keyword evidence="4" id="KW-1185">Reference proteome</keyword>
<dbReference type="Pfam" id="PF13424">
    <property type="entry name" value="TPR_12"/>
    <property type="match status" value="1"/>
</dbReference>
<evidence type="ECO:0000256" key="1">
    <source>
        <dbReference type="ARBA" id="ARBA00022737"/>
    </source>
</evidence>
<protein>
    <submittedName>
        <fullName evidence="3">Uncharacterized protein</fullName>
    </submittedName>
</protein>
<evidence type="ECO:0000256" key="2">
    <source>
        <dbReference type="ARBA" id="ARBA00022803"/>
    </source>
</evidence>
<accession>A0A8J2JAV8</accession>